<reference evidence="1 2" key="1">
    <citation type="submission" date="2020-07" db="EMBL/GenBank/DDBJ databases">
        <title>Luteimonas sp. SJ-92.</title>
        <authorList>
            <person name="Huang X.-X."/>
            <person name="Xu L."/>
            <person name="Sun J.-Q."/>
        </authorList>
    </citation>
    <scope>NUCLEOTIDE SEQUENCE [LARGE SCALE GENOMIC DNA]</scope>
    <source>
        <strain evidence="1 2">SJ-92</strain>
    </source>
</reference>
<dbReference type="RefSeq" id="WP_180679471.1">
    <property type="nucleotide sequence ID" value="NZ_JACCKA010000085.1"/>
</dbReference>
<gene>
    <name evidence="1" type="ORF">H0E84_15085</name>
</gene>
<organism evidence="1 2">
    <name type="scientific">Luteimonas salinisoli</name>
    <dbReference type="NCBI Taxonomy" id="2752307"/>
    <lineage>
        <taxon>Bacteria</taxon>
        <taxon>Pseudomonadati</taxon>
        <taxon>Pseudomonadota</taxon>
        <taxon>Gammaproteobacteria</taxon>
        <taxon>Lysobacterales</taxon>
        <taxon>Lysobacteraceae</taxon>
        <taxon>Luteimonas</taxon>
    </lineage>
</organism>
<dbReference type="AlphaFoldDB" id="A0A853JG24"/>
<proteinExistence type="predicted"/>
<keyword evidence="2" id="KW-1185">Reference proteome</keyword>
<sequence>MASEDLNALYNEARVFAEYMLLAHGEFIPFGVSMSPDGAITQVAGDLGTEHPDSVAMVELLQSSFAQSANLGSIRAAGVCLDTYVVPPEQQQSTDAICTRLAHVSGETVEVFVPYSRDTKGTFQLARPFAAAGGDFKLVEP</sequence>
<protein>
    <submittedName>
        <fullName evidence="1">Uncharacterized protein</fullName>
    </submittedName>
</protein>
<accession>A0A853JG24</accession>
<comment type="caution">
    <text evidence="1">The sequence shown here is derived from an EMBL/GenBank/DDBJ whole genome shotgun (WGS) entry which is preliminary data.</text>
</comment>
<evidence type="ECO:0000313" key="2">
    <source>
        <dbReference type="Proteomes" id="UP000578091"/>
    </source>
</evidence>
<evidence type="ECO:0000313" key="1">
    <source>
        <dbReference type="EMBL" id="NZA27704.1"/>
    </source>
</evidence>
<dbReference type="EMBL" id="JACCKA010000085">
    <property type="protein sequence ID" value="NZA27704.1"/>
    <property type="molecule type" value="Genomic_DNA"/>
</dbReference>
<dbReference type="Proteomes" id="UP000578091">
    <property type="component" value="Unassembled WGS sequence"/>
</dbReference>
<name>A0A853JG24_9GAMM</name>